<name>C9E4H2_9GAMM</name>
<dbReference type="Gene3D" id="3.90.960.10">
    <property type="entry name" value="YbaK/aminoacyl-tRNA synthetase-associated domain"/>
    <property type="match status" value="1"/>
</dbReference>
<dbReference type="SUPFAM" id="SSF55826">
    <property type="entry name" value="YbaK/ProRS associated domain"/>
    <property type="match status" value="1"/>
</dbReference>
<dbReference type="Pfam" id="PF04073">
    <property type="entry name" value="tRNA_edit"/>
    <property type="match status" value="1"/>
</dbReference>
<dbReference type="PANTHER" id="PTHR30411:SF1">
    <property type="entry name" value="CYTOPLASMIC PROTEIN"/>
    <property type="match status" value="1"/>
</dbReference>
<reference evidence="2" key="2">
    <citation type="submission" date="2009-08" db="EMBL/GenBank/DDBJ databases">
        <title>Providencia alcalifaciens ICEPalBan1.</title>
        <authorList>
            <person name="Fouts D."/>
            <person name="Durkin S."/>
            <person name="Wozniak R."/>
            <person name="Waldor M."/>
        </authorList>
    </citation>
    <scope>NUCLEOTIDE SEQUENCE</scope>
    <source>
        <strain evidence="2">Ban1</strain>
    </source>
</reference>
<dbReference type="InterPro" id="IPR007214">
    <property type="entry name" value="YbaK/aa-tRNA-synth-assoc-dom"/>
</dbReference>
<dbReference type="PANTHER" id="PTHR30411">
    <property type="entry name" value="CYTOPLASMIC PROTEIN"/>
    <property type="match status" value="1"/>
</dbReference>
<proteinExistence type="predicted"/>
<dbReference type="GO" id="GO:0004812">
    <property type="term" value="F:aminoacyl-tRNA ligase activity"/>
    <property type="evidence" value="ECO:0007669"/>
    <property type="project" value="UniProtKB-KW"/>
</dbReference>
<dbReference type="InterPro" id="IPR036754">
    <property type="entry name" value="YbaK/aa-tRNA-synt-asso_dom_sf"/>
</dbReference>
<evidence type="ECO:0000313" key="2">
    <source>
        <dbReference type="EMBL" id="ACV96116.1"/>
    </source>
</evidence>
<dbReference type="AlphaFoldDB" id="C9E4H2"/>
<evidence type="ECO:0000259" key="1">
    <source>
        <dbReference type="Pfam" id="PF04073"/>
    </source>
</evidence>
<keyword evidence="2" id="KW-0030">Aminoacyl-tRNA synthetase</keyword>
<reference evidence="2" key="1">
    <citation type="journal article" date="2009" name="PLoS Genet.">
        <title>Comparative ICE genomics: insights into the evolution of the SXT/R391 family of ICEs.</title>
        <authorList>
            <person name="Wozniak R.A."/>
            <person name="Fouts D.E."/>
            <person name="Spagnoletti M."/>
            <person name="Colombo M.M."/>
            <person name="Ceccarelli D."/>
            <person name="Garriss G."/>
            <person name="Dery C."/>
            <person name="Burrus V."/>
            <person name="Waldor M.K."/>
        </authorList>
    </citation>
    <scope>NUCLEOTIDE SEQUENCE</scope>
    <source>
        <strain evidence="2">Ban1</strain>
    </source>
</reference>
<organism evidence="2">
    <name type="scientific">Providencia alcalifaciens Ban1</name>
    <dbReference type="NCBI Taxonomy" id="663916"/>
    <lineage>
        <taxon>Bacteria</taxon>
        <taxon>Pseudomonadati</taxon>
        <taxon>Pseudomonadota</taxon>
        <taxon>Gammaproteobacteria</taxon>
        <taxon>Enterobacterales</taxon>
        <taxon>Morganellaceae</taxon>
        <taxon>Providencia</taxon>
    </lineage>
</organism>
<accession>C9E4H2</accession>
<dbReference type="GO" id="GO:0002161">
    <property type="term" value="F:aminoacyl-tRNA deacylase activity"/>
    <property type="evidence" value="ECO:0007669"/>
    <property type="project" value="InterPro"/>
</dbReference>
<protein>
    <submittedName>
        <fullName evidence="2">YbaK/prolyl-tRNA synthetase associated region</fullName>
    </submittedName>
</protein>
<gene>
    <name evidence="2" type="ORF">ICEPALBAN1_0065</name>
</gene>
<dbReference type="CDD" id="cd04333">
    <property type="entry name" value="ProX_deacylase"/>
    <property type="match status" value="1"/>
</dbReference>
<dbReference type="EMBL" id="GQ463139">
    <property type="protein sequence ID" value="ACV96116.1"/>
    <property type="molecule type" value="Genomic_DNA"/>
</dbReference>
<sequence>MSVERVRNFLKAHAPQLHVSELTESTATVSEAAKAFGVQPSQIAKTLSMKVNDDVLLIVMPGDAKLHNQKFKQQFGVKPRMLKVEEVAQLTGYQPGGVCPFDSKDSIRVYCDIGLCQHDEVLPAGGSSNSGVRISPQYLATICKAQWVDVSAV</sequence>
<keyword evidence="2" id="KW-0436">Ligase</keyword>
<feature type="domain" description="YbaK/aminoacyl-tRNA synthetase-associated" evidence="1">
    <location>
        <begin position="23"/>
        <end position="140"/>
    </location>
</feature>